<keyword evidence="2" id="KW-0812">Transmembrane</keyword>
<feature type="compositionally biased region" description="Basic and acidic residues" evidence="1">
    <location>
        <begin position="129"/>
        <end position="151"/>
    </location>
</feature>
<keyword evidence="2" id="KW-0472">Membrane</keyword>
<organism evidence="3 4">
    <name type="scientific">Siphonobacter curvatus</name>
    <dbReference type="NCBI Taxonomy" id="2094562"/>
    <lineage>
        <taxon>Bacteria</taxon>
        <taxon>Pseudomonadati</taxon>
        <taxon>Bacteroidota</taxon>
        <taxon>Cytophagia</taxon>
        <taxon>Cytophagales</taxon>
        <taxon>Cytophagaceae</taxon>
        <taxon>Siphonobacter</taxon>
    </lineage>
</organism>
<feature type="region of interest" description="Disordered" evidence="1">
    <location>
        <begin position="127"/>
        <end position="162"/>
    </location>
</feature>
<evidence type="ECO:0000313" key="4">
    <source>
        <dbReference type="Proteomes" id="UP000239590"/>
    </source>
</evidence>
<evidence type="ECO:0000313" key="3">
    <source>
        <dbReference type="EMBL" id="PQA56247.1"/>
    </source>
</evidence>
<feature type="transmembrane region" description="Helical" evidence="2">
    <location>
        <begin position="20"/>
        <end position="44"/>
    </location>
</feature>
<keyword evidence="2" id="KW-1133">Transmembrane helix</keyword>
<dbReference type="AlphaFoldDB" id="A0A2S7IJ88"/>
<sequence length="162" mass="17658">MGDFSHFLNFPENILSFDNLYLINLITQKITPAFSFAGTAVFPFSIESKVSLFKQEDVMSNNGKIFLGIVTAAAAGAVIGLLFAPDKGEDTRGKMKKQVGDLADEVLKAIQKGKISLEDLKSQAVSKAGDLKDKARSKFEDLQDQAEEAKQTAKQKVNEQLG</sequence>
<proteinExistence type="predicted"/>
<dbReference type="Pfam" id="PF12732">
    <property type="entry name" value="YtxH"/>
    <property type="match status" value="1"/>
</dbReference>
<evidence type="ECO:0000256" key="2">
    <source>
        <dbReference type="SAM" id="Phobius"/>
    </source>
</evidence>
<dbReference type="OrthoDB" id="964692at2"/>
<dbReference type="RefSeq" id="WP_104714785.1">
    <property type="nucleotide sequence ID" value="NZ_PTRA01000003.1"/>
</dbReference>
<dbReference type="Gene3D" id="1.20.120.20">
    <property type="entry name" value="Apolipoprotein"/>
    <property type="match status" value="1"/>
</dbReference>
<protein>
    <recommendedName>
        <fullName evidence="5">YtxH domain-containing protein</fullName>
    </recommendedName>
</protein>
<comment type="caution">
    <text evidence="3">The sequence shown here is derived from an EMBL/GenBank/DDBJ whole genome shotgun (WGS) entry which is preliminary data.</text>
</comment>
<accession>A0A2S7IJ88</accession>
<reference evidence="4" key="1">
    <citation type="submission" date="2018-02" db="EMBL/GenBank/DDBJ databases">
        <title>Genome sequencing of Solimonas sp. HR-BB.</title>
        <authorList>
            <person name="Lee Y."/>
            <person name="Jeon C.O."/>
        </authorList>
    </citation>
    <scope>NUCLEOTIDE SEQUENCE [LARGE SCALE GENOMIC DNA]</scope>
    <source>
        <strain evidence="4">HR-U</strain>
    </source>
</reference>
<gene>
    <name evidence="3" type="ORF">C5O19_18040</name>
</gene>
<evidence type="ECO:0008006" key="5">
    <source>
        <dbReference type="Google" id="ProtNLM"/>
    </source>
</evidence>
<dbReference type="Proteomes" id="UP000239590">
    <property type="component" value="Unassembled WGS sequence"/>
</dbReference>
<name>A0A2S7IJ88_9BACT</name>
<evidence type="ECO:0000256" key="1">
    <source>
        <dbReference type="SAM" id="MobiDB-lite"/>
    </source>
</evidence>
<dbReference type="InterPro" id="IPR024623">
    <property type="entry name" value="YtxH"/>
</dbReference>
<feature type="transmembrane region" description="Helical" evidence="2">
    <location>
        <begin position="65"/>
        <end position="84"/>
    </location>
</feature>
<dbReference type="EMBL" id="PTRA01000003">
    <property type="protein sequence ID" value="PQA56247.1"/>
    <property type="molecule type" value="Genomic_DNA"/>
</dbReference>
<keyword evidence="4" id="KW-1185">Reference proteome</keyword>